<dbReference type="Proteomes" id="UP000708148">
    <property type="component" value="Unassembled WGS sequence"/>
</dbReference>
<dbReference type="GO" id="GO:0020037">
    <property type="term" value="F:heme binding"/>
    <property type="evidence" value="ECO:0007669"/>
    <property type="project" value="InterPro"/>
</dbReference>
<keyword evidence="4" id="KW-0479">Metal-binding</keyword>
<dbReference type="Pfam" id="PF03098">
    <property type="entry name" value="An_peroxidase"/>
    <property type="match status" value="2"/>
</dbReference>
<reference evidence="6" key="1">
    <citation type="submission" date="2020-12" db="EMBL/GenBank/DDBJ databases">
        <authorList>
            <person name="Iha C."/>
        </authorList>
    </citation>
    <scope>NUCLEOTIDE SEQUENCE</scope>
</reference>
<comment type="caution">
    <text evidence="6">The sequence shown here is derived from an EMBL/GenBank/DDBJ whole genome shotgun (WGS) entry which is preliminary data.</text>
</comment>
<evidence type="ECO:0000256" key="5">
    <source>
        <dbReference type="SAM" id="SignalP"/>
    </source>
</evidence>
<dbReference type="InterPro" id="IPR037120">
    <property type="entry name" value="Haem_peroxidase_sf_animal"/>
</dbReference>
<dbReference type="GO" id="GO:0005576">
    <property type="term" value="C:extracellular region"/>
    <property type="evidence" value="ECO:0007669"/>
    <property type="project" value="UniProtKB-SubCell"/>
</dbReference>
<dbReference type="InterPro" id="IPR019791">
    <property type="entry name" value="Haem_peroxidase_animal"/>
</dbReference>
<keyword evidence="4" id="KW-0408">Iron</keyword>
<sequence length="761" mass="81985">MARPARLRHAFVAALLALLAAQAASQTITSLSDSQTVRLACEEGGTSTEITSTVTGAGDVNSTTTVKTSTSVGGVTTSSSSTTLTSVGGSVTAVVGGVPFDVQGTDTNIDLCVVSGGLDNRDALRPEGDWDPVVEAAVNMKGQDIWNILEDYGQVLARGFGNLALTIRPLDGESEFIVDLNTGEMVQFEVVETNKEEFYHIAVVTFHTPGVFEGFSIVGSRILFWIAPADGGNAEQSVLEFAFEGKIDPEDLSGAASILIESLFQEMLSNLESFFGEDCTLLQFSRTLEGDCNNLKYPRRGASGETLLRLAKNDPSFGDGVSSPGGNKEISPRAVSNGIFAESLGLEYLKDAATGMDGQCFTTSAVGPTSWEACLFSTATASRSSNLDTAKLEWEALEELSSGTVRFKWSSGSDCELLVEFRCAGEDAMVVSDPSEGFEFIGPQCGRIHGWVRGGPGDDGVATNPVGYTDLFWTTGQFLDHDLDLTPESQIAEDKQPGFTDTRAVEEFPIFVPEGDFYFGGTEELEFKRSVQIPDEGNPVKFVNKHSAYIDLGMVYGQDFARANALRTHKDGLLKLHGAGFLPKNKLSGPDALGAKLSNAPDADDRFFVAGDIRANEQVILLSMHTLWAREHNQVATELKAIFPDFGDKQLFETARAIVISCWQSIVYTEYLPLLIGSAAAPGDYKYDEEIDPGVTAFFSTVAYRYGHSMVPSQLWRVPAGGSTVLVPLRDAFFNPELVETYDIGPWLRGAALLSADWYGS</sequence>
<protein>
    <recommendedName>
        <fullName evidence="8">Peroxidase</fullName>
    </recommendedName>
</protein>
<dbReference type="AlphaFoldDB" id="A0A8S1IYZ3"/>
<dbReference type="InterPro" id="IPR010255">
    <property type="entry name" value="Haem_peroxidase_sf"/>
</dbReference>
<dbReference type="OrthoDB" id="823504at2759"/>
<keyword evidence="2" id="KW-0964">Secreted</keyword>
<accession>A0A8S1IYZ3</accession>
<evidence type="ECO:0000256" key="3">
    <source>
        <dbReference type="ARBA" id="ARBA00023180"/>
    </source>
</evidence>
<name>A0A8S1IYZ3_9CHLO</name>
<proteinExistence type="predicted"/>
<evidence type="ECO:0008006" key="8">
    <source>
        <dbReference type="Google" id="ProtNLM"/>
    </source>
</evidence>
<feature type="non-terminal residue" evidence="6">
    <location>
        <position position="761"/>
    </location>
</feature>
<feature type="signal peptide" evidence="5">
    <location>
        <begin position="1"/>
        <end position="25"/>
    </location>
</feature>
<comment type="subcellular location">
    <subcellularLocation>
        <location evidence="1">Secreted</location>
    </subcellularLocation>
</comment>
<feature type="chain" id="PRO_5035808638" description="Peroxidase" evidence="5">
    <location>
        <begin position="26"/>
        <end position="761"/>
    </location>
</feature>
<evidence type="ECO:0000313" key="6">
    <source>
        <dbReference type="EMBL" id="CAD7700573.1"/>
    </source>
</evidence>
<dbReference type="PRINTS" id="PR00457">
    <property type="entry name" value="ANPEROXIDASE"/>
</dbReference>
<dbReference type="SUPFAM" id="SSF48113">
    <property type="entry name" value="Heme-dependent peroxidases"/>
    <property type="match status" value="1"/>
</dbReference>
<gene>
    <name evidence="6" type="ORF">OSTQU699_LOCUS5932</name>
</gene>
<dbReference type="Gene3D" id="1.10.640.10">
    <property type="entry name" value="Haem peroxidase domain superfamily, animal type"/>
    <property type="match status" value="2"/>
</dbReference>
<dbReference type="GO" id="GO:0006979">
    <property type="term" value="P:response to oxidative stress"/>
    <property type="evidence" value="ECO:0007669"/>
    <property type="project" value="InterPro"/>
</dbReference>
<evidence type="ECO:0000256" key="4">
    <source>
        <dbReference type="PIRSR" id="PIRSR619791-2"/>
    </source>
</evidence>
<dbReference type="GO" id="GO:0046872">
    <property type="term" value="F:metal ion binding"/>
    <property type="evidence" value="ECO:0007669"/>
    <property type="project" value="UniProtKB-KW"/>
</dbReference>
<dbReference type="PANTHER" id="PTHR11475">
    <property type="entry name" value="OXIDASE/PEROXIDASE"/>
    <property type="match status" value="1"/>
</dbReference>
<dbReference type="GO" id="GO:0004601">
    <property type="term" value="F:peroxidase activity"/>
    <property type="evidence" value="ECO:0007669"/>
    <property type="project" value="InterPro"/>
</dbReference>
<dbReference type="PROSITE" id="PS50292">
    <property type="entry name" value="PEROXIDASE_3"/>
    <property type="match status" value="1"/>
</dbReference>
<evidence type="ECO:0000256" key="2">
    <source>
        <dbReference type="ARBA" id="ARBA00022525"/>
    </source>
</evidence>
<dbReference type="EMBL" id="CAJHUC010001297">
    <property type="protein sequence ID" value="CAD7700573.1"/>
    <property type="molecule type" value="Genomic_DNA"/>
</dbReference>
<keyword evidence="3" id="KW-0325">Glycoprotein</keyword>
<evidence type="ECO:0000256" key="1">
    <source>
        <dbReference type="ARBA" id="ARBA00004613"/>
    </source>
</evidence>
<dbReference type="PANTHER" id="PTHR11475:SF4">
    <property type="entry name" value="CHORION PEROXIDASE"/>
    <property type="match status" value="1"/>
</dbReference>
<feature type="binding site" description="axial binding residue" evidence="4">
    <location>
        <position position="708"/>
    </location>
    <ligand>
        <name>heme b</name>
        <dbReference type="ChEBI" id="CHEBI:60344"/>
    </ligand>
    <ligandPart>
        <name>Fe</name>
        <dbReference type="ChEBI" id="CHEBI:18248"/>
    </ligandPart>
</feature>
<keyword evidence="5" id="KW-0732">Signal</keyword>
<evidence type="ECO:0000313" key="7">
    <source>
        <dbReference type="Proteomes" id="UP000708148"/>
    </source>
</evidence>
<keyword evidence="4" id="KW-0349">Heme</keyword>
<organism evidence="6 7">
    <name type="scientific">Ostreobium quekettii</name>
    <dbReference type="NCBI Taxonomy" id="121088"/>
    <lineage>
        <taxon>Eukaryota</taxon>
        <taxon>Viridiplantae</taxon>
        <taxon>Chlorophyta</taxon>
        <taxon>core chlorophytes</taxon>
        <taxon>Ulvophyceae</taxon>
        <taxon>TCBD clade</taxon>
        <taxon>Bryopsidales</taxon>
        <taxon>Ostreobineae</taxon>
        <taxon>Ostreobiaceae</taxon>
        <taxon>Ostreobium</taxon>
    </lineage>
</organism>
<keyword evidence="7" id="KW-1185">Reference proteome</keyword>